<dbReference type="GO" id="GO:0019867">
    <property type="term" value="C:outer membrane"/>
    <property type="evidence" value="ECO:0007669"/>
    <property type="project" value="InterPro"/>
</dbReference>
<reference evidence="9 10" key="1">
    <citation type="submission" date="2019-02" db="EMBL/GenBank/DDBJ databases">
        <title>Deep-cultivation of Planctomycetes and their phenomic and genomic characterization uncovers novel biology.</title>
        <authorList>
            <person name="Wiegand S."/>
            <person name="Jogler M."/>
            <person name="Boedeker C."/>
            <person name="Pinto D."/>
            <person name="Vollmers J."/>
            <person name="Rivas-Marin E."/>
            <person name="Kohn T."/>
            <person name="Peeters S.H."/>
            <person name="Heuer A."/>
            <person name="Rast P."/>
            <person name="Oberbeckmann S."/>
            <person name="Bunk B."/>
            <person name="Jeske O."/>
            <person name="Meyerdierks A."/>
            <person name="Storesund J.E."/>
            <person name="Kallscheuer N."/>
            <person name="Luecker S."/>
            <person name="Lage O.M."/>
            <person name="Pohl T."/>
            <person name="Merkel B.J."/>
            <person name="Hornburger P."/>
            <person name="Mueller R.-W."/>
            <person name="Bruemmer F."/>
            <person name="Labrenz M."/>
            <person name="Spormann A.M."/>
            <person name="Op den Camp H."/>
            <person name="Overmann J."/>
            <person name="Amann R."/>
            <person name="Jetten M.S.M."/>
            <person name="Mascher T."/>
            <person name="Medema M.H."/>
            <person name="Devos D.P."/>
            <person name="Kaster A.-K."/>
            <person name="Ovreas L."/>
            <person name="Rohde M."/>
            <person name="Galperin M.Y."/>
            <person name="Jogler C."/>
        </authorList>
    </citation>
    <scope>NUCLEOTIDE SEQUENCE [LARGE SCALE GENOMIC DNA]</scope>
    <source>
        <strain evidence="9 10">Pla110</strain>
    </source>
</reference>
<dbReference type="InterPro" id="IPR050810">
    <property type="entry name" value="Bact_Secretion_Sys_Channel"/>
</dbReference>
<keyword evidence="10" id="KW-1185">Reference proteome</keyword>
<comment type="similarity">
    <text evidence="6">Belongs to the bacterial secretin family.</text>
</comment>
<dbReference type="Proteomes" id="UP000317178">
    <property type="component" value="Chromosome"/>
</dbReference>
<dbReference type="KEGG" id="plon:Pla110_38840"/>
<feature type="domain" description="Secretin/TonB short N-terminal" evidence="8">
    <location>
        <begin position="265"/>
        <end position="313"/>
    </location>
</feature>
<dbReference type="Gene3D" id="3.30.1370.130">
    <property type="match status" value="1"/>
</dbReference>
<keyword evidence="4" id="KW-0472">Membrane</keyword>
<comment type="subcellular location">
    <subcellularLocation>
        <location evidence="1">Membrane</location>
    </subcellularLocation>
</comment>
<feature type="region of interest" description="Disordered" evidence="7">
    <location>
        <begin position="80"/>
        <end position="147"/>
    </location>
</feature>
<evidence type="ECO:0000256" key="3">
    <source>
        <dbReference type="ARBA" id="ARBA00022729"/>
    </source>
</evidence>
<dbReference type="GO" id="GO:0009306">
    <property type="term" value="P:protein secretion"/>
    <property type="evidence" value="ECO:0007669"/>
    <property type="project" value="InterPro"/>
</dbReference>
<dbReference type="PANTHER" id="PTHR30332">
    <property type="entry name" value="PROBABLE GENERAL SECRETION PATHWAY PROTEIN D"/>
    <property type="match status" value="1"/>
</dbReference>
<dbReference type="GO" id="GO:0015627">
    <property type="term" value="C:type II protein secretion system complex"/>
    <property type="evidence" value="ECO:0007669"/>
    <property type="project" value="TreeGrafter"/>
</dbReference>
<dbReference type="Pfam" id="PF07660">
    <property type="entry name" value="STN"/>
    <property type="match status" value="1"/>
</dbReference>
<evidence type="ECO:0000256" key="2">
    <source>
        <dbReference type="ARBA" id="ARBA00022448"/>
    </source>
</evidence>
<evidence type="ECO:0000259" key="8">
    <source>
        <dbReference type="SMART" id="SM00965"/>
    </source>
</evidence>
<gene>
    <name evidence="9" type="primary">pilQ</name>
    <name evidence="9" type="ORF">Pla110_38840</name>
</gene>
<dbReference type="EMBL" id="CP036281">
    <property type="protein sequence ID" value="QDU82129.1"/>
    <property type="molecule type" value="Genomic_DNA"/>
</dbReference>
<evidence type="ECO:0000313" key="10">
    <source>
        <dbReference type="Proteomes" id="UP000317178"/>
    </source>
</evidence>
<sequence>MDYCPIQFTRPLTTGIKYGFFPVLILVAGLWCALPETISAAEPPRYPTTTELGNPSASSSSKGTESISFSQKVTGFFKRDKKPQVEQKRYGAFQQDSKTSSRETEDRAESPSEKKTLPSVRSIPQSELGENNSYSLHKYSKSRATTNPEISLDSRSFELGARSKISNPARQVRDMEVDFQKAKFTQANFQIDGGAPQELQSDSDLGVPPPLPVPPMDFEPTRVPLESVPQSESVRISNDDDLISLIVRDAPVGTVLSLIAENQGINIITSGEVGTRISVTVNRVTLEDALNAILASTGYTWIRKNGIIIISPISGGSGSSQVHGKVLRVFNLNFLSAVDVDKTVQGLLSPVGHSFLNETSSDDNRRTQETIIVEDLPEYVDRISAYIEQTDIPPRQVLIEARILEVDLRNELSHGVNLTALAEIAGADISFKTQGFANPLSSPAFLFGIDGTDLDALLEALQTTTDTKTLANPKLLVLNGQEARIQIGGQLGYLVTTTTETSTLQNVQFLDVGVVLTVVPRISDDRRVLMMVKPEVSEGQINLLTGLPEEETTEVETSVMVGSGEGMVIGGLIKEIDNDVQNKIPILGDLWGVGRLFQRRRTERRRTEIIIVLTPHILPYNYDKFCEHEVEVQRVMTPLVEGQLQPVDRPWEPQLPDAMYDPRKIDWDRVKEIPHNLKQPYPKPIEYYVPSVQEKYGLQPWSGPVCYPDYPELCDLESMPEFSQLEPMASTPEQYAESEPTTSQDNEHKLNKVAFERTKQHENQSGEILNLEFTIPEKLFPEYQVGPFTNEFEIEPVMQELRHGKR</sequence>
<keyword evidence="3" id="KW-0732">Signal</keyword>
<name>A0A518CSA7_9PLAN</name>
<feature type="compositionally biased region" description="Basic and acidic residues" evidence="7">
    <location>
        <begin position="99"/>
        <end position="116"/>
    </location>
</feature>
<evidence type="ECO:0000313" key="9">
    <source>
        <dbReference type="EMBL" id="QDU82129.1"/>
    </source>
</evidence>
<feature type="compositionally biased region" description="Polar residues" evidence="7">
    <location>
        <begin position="47"/>
        <end position="66"/>
    </location>
</feature>
<dbReference type="OrthoDB" id="9813141at2"/>
<evidence type="ECO:0000256" key="4">
    <source>
        <dbReference type="ARBA" id="ARBA00023136"/>
    </source>
</evidence>
<evidence type="ECO:0000256" key="5">
    <source>
        <dbReference type="ARBA" id="ARBA00023237"/>
    </source>
</evidence>
<dbReference type="InterPro" id="IPR011662">
    <property type="entry name" value="Secretin/TonB_short_N"/>
</dbReference>
<feature type="region of interest" description="Disordered" evidence="7">
    <location>
        <begin position="725"/>
        <end position="748"/>
    </location>
</feature>
<accession>A0A518CSA7</accession>
<evidence type="ECO:0000256" key="7">
    <source>
        <dbReference type="SAM" id="MobiDB-lite"/>
    </source>
</evidence>
<organism evidence="9 10">
    <name type="scientific">Polystyrenella longa</name>
    <dbReference type="NCBI Taxonomy" id="2528007"/>
    <lineage>
        <taxon>Bacteria</taxon>
        <taxon>Pseudomonadati</taxon>
        <taxon>Planctomycetota</taxon>
        <taxon>Planctomycetia</taxon>
        <taxon>Planctomycetales</taxon>
        <taxon>Planctomycetaceae</taxon>
        <taxon>Polystyrenella</taxon>
    </lineage>
</organism>
<keyword evidence="5" id="KW-0998">Cell outer membrane</keyword>
<keyword evidence="2" id="KW-0813">Transport</keyword>
<evidence type="ECO:0000256" key="1">
    <source>
        <dbReference type="ARBA" id="ARBA00004370"/>
    </source>
</evidence>
<feature type="region of interest" description="Disordered" evidence="7">
    <location>
        <begin position="42"/>
        <end position="66"/>
    </location>
</feature>
<proteinExistence type="inferred from homology"/>
<dbReference type="SMART" id="SM00965">
    <property type="entry name" value="STN"/>
    <property type="match status" value="1"/>
</dbReference>
<evidence type="ECO:0000256" key="6">
    <source>
        <dbReference type="RuleBase" id="RU004003"/>
    </source>
</evidence>
<dbReference type="Pfam" id="PF00263">
    <property type="entry name" value="Secretin"/>
    <property type="match status" value="1"/>
</dbReference>
<dbReference type="Gene3D" id="3.30.1370.120">
    <property type="match status" value="1"/>
</dbReference>
<feature type="compositionally biased region" description="Polar residues" evidence="7">
    <location>
        <begin position="122"/>
        <end position="135"/>
    </location>
</feature>
<dbReference type="PANTHER" id="PTHR30332:SF24">
    <property type="entry name" value="SECRETIN GSPD-RELATED"/>
    <property type="match status" value="1"/>
</dbReference>
<dbReference type="InterPro" id="IPR001775">
    <property type="entry name" value="GspD/PilQ"/>
</dbReference>
<dbReference type="InterPro" id="IPR004846">
    <property type="entry name" value="T2SS/T3SS_dom"/>
</dbReference>
<protein>
    <submittedName>
        <fullName evidence="9">Type IV pilus biogenesis and competence protein PilQ</fullName>
    </submittedName>
</protein>
<dbReference type="AlphaFoldDB" id="A0A518CSA7"/>
<dbReference type="PRINTS" id="PR00811">
    <property type="entry name" value="BCTERIALGSPD"/>
</dbReference>
<dbReference type="InterPro" id="IPR038591">
    <property type="entry name" value="NolW-like_sf"/>
</dbReference>